<evidence type="ECO:0000256" key="9">
    <source>
        <dbReference type="HAMAP-Rule" id="MF_00183"/>
    </source>
</evidence>
<dbReference type="SUPFAM" id="SSF51735">
    <property type="entry name" value="NAD(P)-binding Rossmann-fold domains"/>
    <property type="match status" value="1"/>
</dbReference>
<dbReference type="PIRSF" id="PIRSF006205">
    <property type="entry name" value="Dxp_reductismrs"/>
    <property type="match status" value="1"/>
</dbReference>
<feature type="binding site" evidence="9">
    <location>
        <position position="117"/>
    </location>
    <ligand>
        <name>NADPH</name>
        <dbReference type="ChEBI" id="CHEBI:57783"/>
    </ligand>
</feature>
<comment type="similarity">
    <text evidence="2 9">Belongs to the DXR family.</text>
</comment>
<keyword evidence="9" id="KW-0460">Magnesium</keyword>
<comment type="caution">
    <text evidence="13">The sequence shown here is derived from an EMBL/GenBank/DDBJ whole genome shotgun (WGS) entry which is preliminary data.</text>
</comment>
<dbReference type="EMBL" id="CAJHOF010000011">
    <property type="protein sequence ID" value="CAD7288986.1"/>
    <property type="molecule type" value="Genomic_DNA"/>
</dbReference>
<comment type="function">
    <text evidence="9">Catalyzes the NADPH-dependent rearrangement and reduction of 1-deoxy-D-xylulose-5-phosphate (DXP) to 2-C-methyl-D-erythritol 4-phosphate (MEP).</text>
</comment>
<evidence type="ECO:0000256" key="7">
    <source>
        <dbReference type="ARBA" id="ARBA00023229"/>
    </source>
</evidence>
<dbReference type="Pfam" id="PF13288">
    <property type="entry name" value="DXPR_C"/>
    <property type="match status" value="1"/>
</dbReference>
<feature type="binding site" evidence="9">
    <location>
        <position position="204"/>
    </location>
    <ligand>
        <name>Mn(2+)</name>
        <dbReference type="ChEBI" id="CHEBI:29035"/>
    </ligand>
</feature>
<dbReference type="EC" id="1.1.1.267" evidence="9"/>
<feature type="binding site" evidence="9">
    <location>
        <position position="188"/>
    </location>
    <ligand>
        <name>NADPH</name>
        <dbReference type="ChEBI" id="CHEBI:57783"/>
    </ligand>
</feature>
<evidence type="ECO:0000256" key="3">
    <source>
        <dbReference type="ARBA" id="ARBA00022723"/>
    </source>
</evidence>
<evidence type="ECO:0000259" key="12">
    <source>
        <dbReference type="Pfam" id="PF13288"/>
    </source>
</evidence>
<evidence type="ECO:0000313" key="14">
    <source>
        <dbReference type="Proteomes" id="UP000789803"/>
    </source>
</evidence>
<feature type="binding site" evidence="9">
    <location>
        <position position="11"/>
    </location>
    <ligand>
        <name>NADPH</name>
        <dbReference type="ChEBI" id="CHEBI:57783"/>
    </ligand>
</feature>
<feature type="binding site" evidence="9">
    <location>
        <position position="204"/>
    </location>
    <ligand>
        <name>1-deoxy-D-xylulose 5-phosphate</name>
        <dbReference type="ChEBI" id="CHEBI:57792"/>
    </ligand>
</feature>
<feature type="binding site" evidence="9">
    <location>
        <position position="14"/>
    </location>
    <ligand>
        <name>NADPH</name>
        <dbReference type="ChEBI" id="CHEBI:57783"/>
    </ligand>
</feature>
<evidence type="ECO:0000256" key="5">
    <source>
        <dbReference type="ARBA" id="ARBA00023002"/>
    </source>
</evidence>
<evidence type="ECO:0000259" key="11">
    <source>
        <dbReference type="Pfam" id="PF08436"/>
    </source>
</evidence>
<feature type="binding site" evidence="9">
    <location>
        <position position="136"/>
    </location>
    <ligand>
        <name>1-deoxy-D-xylulose 5-phosphate</name>
        <dbReference type="ChEBI" id="CHEBI:57792"/>
    </ligand>
</feature>
<keyword evidence="7 9" id="KW-0414">Isoprene biosynthesis</keyword>
<organism evidence="13 14">
    <name type="scientific">Campylobacter majalis</name>
    <dbReference type="NCBI Taxonomy" id="2790656"/>
    <lineage>
        <taxon>Bacteria</taxon>
        <taxon>Pseudomonadati</taxon>
        <taxon>Campylobacterota</taxon>
        <taxon>Epsilonproteobacteria</taxon>
        <taxon>Campylobacterales</taxon>
        <taxon>Campylobacteraceae</taxon>
        <taxon>Campylobacter</taxon>
    </lineage>
</organism>
<evidence type="ECO:0000313" key="13">
    <source>
        <dbReference type="EMBL" id="CAD7288986.1"/>
    </source>
</evidence>
<evidence type="ECO:0000259" key="10">
    <source>
        <dbReference type="Pfam" id="PF02670"/>
    </source>
</evidence>
<keyword evidence="4 9" id="KW-0521">NADP</keyword>
<protein>
    <recommendedName>
        <fullName evidence="9">1-deoxy-D-xylulose 5-phosphate reductoisomerase</fullName>
        <shortName evidence="9">DXP reductoisomerase</shortName>
        <ecNumber evidence="9">1.1.1.267</ecNumber>
    </recommendedName>
    <alternativeName>
        <fullName evidence="9">1-deoxyxylulose-5-phosphate reductoisomerase</fullName>
    </alternativeName>
    <alternativeName>
        <fullName evidence="9">2-C-methyl-D-erythritol 4-phosphate synthase</fullName>
    </alternativeName>
</protein>
<dbReference type="InterPro" id="IPR013512">
    <property type="entry name" value="DXP_reductoisomerase_N"/>
</dbReference>
<dbReference type="Gene3D" id="1.10.1740.10">
    <property type="match status" value="1"/>
</dbReference>
<feature type="binding site" evidence="9">
    <location>
        <position position="137"/>
    </location>
    <ligand>
        <name>Mn(2+)</name>
        <dbReference type="ChEBI" id="CHEBI:29035"/>
    </ligand>
</feature>
<feature type="binding site" evidence="9">
    <location>
        <position position="201"/>
    </location>
    <ligand>
        <name>1-deoxy-D-xylulose 5-phosphate</name>
        <dbReference type="ChEBI" id="CHEBI:57792"/>
    </ligand>
</feature>
<proteinExistence type="inferred from homology"/>
<evidence type="ECO:0000256" key="6">
    <source>
        <dbReference type="ARBA" id="ARBA00023211"/>
    </source>
</evidence>
<gene>
    <name evidence="9 13" type="primary">dxr</name>
    <name evidence="13" type="ORF">LMG7974_01283</name>
</gene>
<dbReference type="Proteomes" id="UP000789803">
    <property type="component" value="Unassembled WGS sequence"/>
</dbReference>
<feature type="domain" description="1-deoxy-D-xylulose 5-phosphate reductoisomerase C-terminal" evidence="11">
    <location>
        <begin position="133"/>
        <end position="212"/>
    </location>
</feature>
<evidence type="ECO:0000256" key="4">
    <source>
        <dbReference type="ARBA" id="ARBA00022857"/>
    </source>
</evidence>
<dbReference type="Pfam" id="PF02670">
    <property type="entry name" value="DXP_reductoisom"/>
    <property type="match status" value="1"/>
</dbReference>
<feature type="domain" description="DXP reductoisomerase C-terminal" evidence="12">
    <location>
        <begin position="243"/>
        <end position="356"/>
    </location>
</feature>
<dbReference type="NCBIfam" id="TIGR00243">
    <property type="entry name" value="Dxr"/>
    <property type="match status" value="1"/>
</dbReference>
<evidence type="ECO:0000256" key="8">
    <source>
        <dbReference type="ARBA" id="ARBA00048543"/>
    </source>
</evidence>
<feature type="binding site" evidence="9">
    <location>
        <position position="159"/>
    </location>
    <ligand>
        <name>1-deoxy-D-xylulose 5-phosphate</name>
        <dbReference type="ChEBI" id="CHEBI:57792"/>
    </ligand>
</feature>
<name>A0ABM8Q7X1_9BACT</name>
<dbReference type="InterPro" id="IPR036169">
    <property type="entry name" value="DXPR_C_sf"/>
</dbReference>
<dbReference type="SUPFAM" id="SSF69055">
    <property type="entry name" value="1-deoxy-D-xylulose-5-phosphate reductoisomerase, C-terminal domain"/>
    <property type="match status" value="1"/>
</dbReference>
<comment type="cofactor">
    <cofactor evidence="9">
        <name>Mg(2+)</name>
        <dbReference type="ChEBI" id="CHEBI:18420"/>
    </cofactor>
    <cofactor evidence="9">
        <name>Mn(2+)</name>
        <dbReference type="ChEBI" id="CHEBI:29035"/>
    </cofactor>
</comment>
<dbReference type="InterPro" id="IPR003821">
    <property type="entry name" value="DXP_reductoisomerase"/>
</dbReference>
<dbReference type="Gene3D" id="3.40.50.720">
    <property type="entry name" value="NAD(P)-binding Rossmann-like Domain"/>
    <property type="match status" value="1"/>
</dbReference>
<dbReference type="GO" id="GO:0030604">
    <property type="term" value="F:1-deoxy-D-xylulose-5-phosphate reductoisomerase activity"/>
    <property type="evidence" value="ECO:0007669"/>
    <property type="project" value="UniProtKB-EC"/>
</dbReference>
<feature type="binding site" evidence="9">
    <location>
        <position position="116"/>
    </location>
    <ligand>
        <name>1-deoxy-D-xylulose 5-phosphate</name>
        <dbReference type="ChEBI" id="CHEBI:57792"/>
    </ligand>
</feature>
<feature type="binding site" evidence="9">
    <location>
        <position position="12"/>
    </location>
    <ligand>
        <name>NADPH</name>
        <dbReference type="ChEBI" id="CHEBI:57783"/>
    </ligand>
</feature>
<accession>A0ABM8Q7X1</accession>
<comment type="catalytic activity">
    <reaction evidence="8">
        <text>2-C-methyl-D-erythritol 4-phosphate + NADP(+) = 1-deoxy-D-xylulose 5-phosphate + NADPH + H(+)</text>
        <dbReference type="Rhea" id="RHEA:13717"/>
        <dbReference type="ChEBI" id="CHEBI:15378"/>
        <dbReference type="ChEBI" id="CHEBI:57783"/>
        <dbReference type="ChEBI" id="CHEBI:57792"/>
        <dbReference type="ChEBI" id="CHEBI:58262"/>
        <dbReference type="ChEBI" id="CHEBI:58349"/>
        <dbReference type="EC" id="1.1.1.267"/>
    </reaction>
    <physiologicalReaction direction="right-to-left" evidence="8">
        <dbReference type="Rhea" id="RHEA:13719"/>
    </physiologicalReaction>
</comment>
<dbReference type="InterPro" id="IPR036291">
    <property type="entry name" value="NAD(P)-bd_dom_sf"/>
</dbReference>
<evidence type="ECO:0000256" key="2">
    <source>
        <dbReference type="ARBA" id="ARBA00006825"/>
    </source>
</evidence>
<feature type="binding site" evidence="9">
    <location>
        <position position="135"/>
    </location>
    <ligand>
        <name>Mn(2+)</name>
        <dbReference type="ChEBI" id="CHEBI:29035"/>
    </ligand>
</feature>
<dbReference type="InterPro" id="IPR013644">
    <property type="entry name" value="DXP_reductoisomerase_C"/>
</dbReference>
<dbReference type="PANTHER" id="PTHR30525">
    <property type="entry name" value="1-DEOXY-D-XYLULOSE 5-PHOSPHATE REDUCTOISOMERASE"/>
    <property type="match status" value="1"/>
</dbReference>
<keyword evidence="6 9" id="KW-0464">Manganese</keyword>
<feature type="binding site" evidence="9">
    <location>
        <position position="13"/>
    </location>
    <ligand>
        <name>NADPH</name>
        <dbReference type="ChEBI" id="CHEBI:57783"/>
    </ligand>
</feature>
<feature type="binding site" evidence="9">
    <location>
        <position position="182"/>
    </location>
    <ligand>
        <name>1-deoxy-D-xylulose 5-phosphate</name>
        <dbReference type="ChEBI" id="CHEBI:57792"/>
    </ligand>
</feature>
<dbReference type="RefSeq" id="WP_229933076.1">
    <property type="nucleotide sequence ID" value="NZ_CAJHOF010000011.1"/>
</dbReference>
<keyword evidence="3 9" id="KW-0479">Metal-binding</keyword>
<keyword evidence="5 9" id="KW-0560">Oxidoreductase</keyword>
<dbReference type="InterPro" id="IPR026877">
    <property type="entry name" value="DXPR_C"/>
</dbReference>
<feature type="binding site" evidence="9">
    <location>
        <position position="115"/>
    </location>
    <ligand>
        <name>NADPH</name>
        <dbReference type="ChEBI" id="CHEBI:57783"/>
    </ligand>
</feature>
<dbReference type="HAMAP" id="MF_00183">
    <property type="entry name" value="DXP_reductoisom"/>
    <property type="match status" value="1"/>
</dbReference>
<dbReference type="Pfam" id="PF08436">
    <property type="entry name" value="DXP_redisom_C"/>
    <property type="match status" value="1"/>
</dbReference>
<keyword evidence="14" id="KW-1185">Reference proteome</keyword>
<comment type="pathway">
    <text evidence="1 9">Isoprenoid biosynthesis; isopentenyl diphosphate biosynthesis via DXP pathway; isopentenyl diphosphate from 1-deoxy-D-xylulose 5-phosphate: step 1/6.</text>
</comment>
<feature type="domain" description="1-deoxy-D-xylulose 5-phosphate reductoisomerase N-terminal" evidence="10">
    <location>
        <begin position="5"/>
        <end position="123"/>
    </location>
</feature>
<sequence length="365" mass="40475">MGVVVVVLGSTGSIGTNTLDICKKHEINIEALSCNSKVEILNRQIKEFNPKYVCINDEKQAKNVKHTNVFVGENGMMQMLSVCKSDTVVNALVGFAGLKPSLKTQELGKKLALANKESLVVGGKFIKKQNLDAIDSEHFGLKFLLQNKTKVKKLIITASGGAFYKTPIKALKNVTPNDALKHPNWNMGAKITIDSASMANKLFEIMEAYWLYGISDIDAIIEPTSVIHALVEFIDGSTTAHISRPDMRLAIAHAILKNVNNKITPHENLIGLKALKFHTISHKKYPIFTIKDMLLSNPDLGVVINAANEIAVYAFLEQKCKFLDIQKAVLKATKEHKNIKILTQDELFVIDNQIRKETKKFLGLI</sequence>
<dbReference type="SUPFAM" id="SSF55347">
    <property type="entry name" value="Glyceraldehyde-3-phosphate dehydrogenase-like, C-terminal domain"/>
    <property type="match status" value="1"/>
</dbReference>
<feature type="binding site" evidence="9">
    <location>
        <position position="137"/>
    </location>
    <ligand>
        <name>1-deoxy-D-xylulose 5-phosphate</name>
        <dbReference type="ChEBI" id="CHEBI:57792"/>
    </ligand>
</feature>
<feature type="binding site" evidence="9">
    <location>
        <position position="195"/>
    </location>
    <ligand>
        <name>1-deoxy-D-xylulose 5-phosphate</name>
        <dbReference type="ChEBI" id="CHEBI:57792"/>
    </ligand>
</feature>
<comment type="caution">
    <text evidence="9">Lacks conserved residue(s) required for the propagation of feature annotation.</text>
</comment>
<evidence type="ECO:0000256" key="1">
    <source>
        <dbReference type="ARBA" id="ARBA00005094"/>
    </source>
</evidence>
<reference evidence="13 14" key="1">
    <citation type="submission" date="2020-11" db="EMBL/GenBank/DDBJ databases">
        <authorList>
            <person name="Peeters C."/>
        </authorList>
    </citation>
    <scope>NUCLEOTIDE SEQUENCE [LARGE SCALE GENOMIC DNA]</scope>
    <source>
        <strain evidence="13 14">LMG 7974</strain>
    </source>
</reference>
<feature type="binding site" evidence="9">
    <location>
        <position position="200"/>
    </location>
    <ligand>
        <name>1-deoxy-D-xylulose 5-phosphate</name>
        <dbReference type="ChEBI" id="CHEBI:57792"/>
    </ligand>
</feature>
<dbReference type="PANTHER" id="PTHR30525:SF0">
    <property type="entry name" value="1-DEOXY-D-XYLULOSE 5-PHOSPHATE REDUCTOISOMERASE, CHLOROPLASTIC"/>
    <property type="match status" value="1"/>
</dbReference>